<evidence type="ECO:0000313" key="2">
    <source>
        <dbReference type="Proteomes" id="UP000288892"/>
    </source>
</evidence>
<dbReference type="Proteomes" id="UP000288892">
    <property type="component" value="Unassembled WGS sequence"/>
</dbReference>
<accession>A0A444JGZ9</accession>
<sequence length="45" mass="5422">MTCSIRAETYRKLPKALFNDIWCIYKKFKASDVLICYGRRQSKYL</sequence>
<comment type="caution">
    <text evidence="1">The sequence shown here is derived from an EMBL/GenBank/DDBJ whole genome shotgun (WGS) entry which is preliminary data.</text>
</comment>
<reference evidence="1 2" key="1">
    <citation type="submission" date="2017-01" db="EMBL/GenBank/DDBJ databases">
        <title>The cable genome- insights into the physiology and evolution of filamentous bacteria capable of sulfide oxidation via long distance electron transfer.</title>
        <authorList>
            <person name="Schreiber L."/>
            <person name="Bjerg J.T."/>
            <person name="Boggild A."/>
            <person name="Van De Vossenberg J."/>
            <person name="Meysman F."/>
            <person name="Nielsen L.P."/>
            <person name="Schramm A."/>
            <person name="Kjeldsen K.U."/>
        </authorList>
    </citation>
    <scope>NUCLEOTIDE SEQUENCE [LARGE SCALE GENOMIC DNA]</scope>
    <source>
        <strain evidence="1">A5</strain>
    </source>
</reference>
<dbReference type="EMBL" id="MTKS01000015">
    <property type="protein sequence ID" value="RWX52391.1"/>
    <property type="molecule type" value="Genomic_DNA"/>
</dbReference>
<dbReference type="AlphaFoldDB" id="A0A444JGZ9"/>
<name>A0A444JGZ9_9BACT</name>
<proteinExistence type="predicted"/>
<protein>
    <submittedName>
        <fullName evidence="1">Uncharacterized protein</fullName>
    </submittedName>
</protein>
<evidence type="ECO:0000313" key="1">
    <source>
        <dbReference type="EMBL" id="RWX52391.1"/>
    </source>
</evidence>
<organism evidence="1 2">
    <name type="scientific">Candidatus Electrothrix marina</name>
    <dbReference type="NCBI Taxonomy" id="1859130"/>
    <lineage>
        <taxon>Bacteria</taxon>
        <taxon>Pseudomonadati</taxon>
        <taxon>Thermodesulfobacteriota</taxon>
        <taxon>Desulfobulbia</taxon>
        <taxon>Desulfobulbales</taxon>
        <taxon>Desulfobulbaceae</taxon>
        <taxon>Candidatus Electrothrix</taxon>
    </lineage>
</organism>
<keyword evidence="2" id="KW-1185">Reference proteome</keyword>
<gene>
    <name evidence="1" type="ORF">VU01_10158</name>
</gene>